<dbReference type="Proteomes" id="UP001589733">
    <property type="component" value="Unassembled WGS sequence"/>
</dbReference>
<evidence type="ECO:0000256" key="1">
    <source>
        <dbReference type="SAM" id="SignalP"/>
    </source>
</evidence>
<name>A0ABV6B4L9_9DEIO</name>
<keyword evidence="3" id="KW-1185">Reference proteome</keyword>
<comment type="caution">
    <text evidence="2">The sequence shown here is derived from an EMBL/GenBank/DDBJ whole genome shotgun (WGS) entry which is preliminary data.</text>
</comment>
<feature type="chain" id="PRO_5046869868" evidence="1">
    <location>
        <begin position="26"/>
        <end position="124"/>
    </location>
</feature>
<protein>
    <submittedName>
        <fullName evidence="2">DUF3060 domain-containing protein</fullName>
    </submittedName>
</protein>
<evidence type="ECO:0000313" key="2">
    <source>
        <dbReference type="EMBL" id="MFB9994645.1"/>
    </source>
</evidence>
<keyword evidence="1" id="KW-0732">Signal</keyword>
<sequence>MIPLARWLAAGSVCCGGFLFSPVAAQSATMTIPGLGQMLAGDNSARALKCSGDAVTVSGNSNKLTLTGNCSQVVVNGNKNVVTVVAVGQIVLNGKQNTVTWIRSLKGAKPMTRITGTGNKIVKK</sequence>
<organism evidence="2 3">
    <name type="scientific">Deinococcus oregonensis</name>
    <dbReference type="NCBI Taxonomy" id="1805970"/>
    <lineage>
        <taxon>Bacteria</taxon>
        <taxon>Thermotogati</taxon>
        <taxon>Deinococcota</taxon>
        <taxon>Deinococci</taxon>
        <taxon>Deinococcales</taxon>
        <taxon>Deinococcaceae</taxon>
        <taxon>Deinococcus</taxon>
    </lineage>
</organism>
<dbReference type="InterPro" id="IPR021417">
    <property type="entry name" value="DUF3060"/>
</dbReference>
<accession>A0ABV6B4L9</accession>
<proteinExistence type="predicted"/>
<dbReference type="RefSeq" id="WP_380015790.1">
    <property type="nucleotide sequence ID" value="NZ_JBHLYR010000063.1"/>
</dbReference>
<reference evidence="2 3" key="1">
    <citation type="submission" date="2024-09" db="EMBL/GenBank/DDBJ databases">
        <authorList>
            <person name="Sun Q."/>
            <person name="Mori K."/>
        </authorList>
    </citation>
    <scope>NUCLEOTIDE SEQUENCE [LARGE SCALE GENOMIC DNA]</scope>
    <source>
        <strain evidence="2 3">JCM 13503</strain>
    </source>
</reference>
<feature type="signal peptide" evidence="1">
    <location>
        <begin position="1"/>
        <end position="25"/>
    </location>
</feature>
<evidence type="ECO:0000313" key="3">
    <source>
        <dbReference type="Proteomes" id="UP001589733"/>
    </source>
</evidence>
<gene>
    <name evidence="2" type="ORF">ACFFLM_22040</name>
</gene>
<dbReference type="EMBL" id="JBHLYR010000063">
    <property type="protein sequence ID" value="MFB9994645.1"/>
    <property type="molecule type" value="Genomic_DNA"/>
</dbReference>
<dbReference type="Pfam" id="PF11259">
    <property type="entry name" value="DUF3060"/>
    <property type="match status" value="1"/>
</dbReference>